<dbReference type="eggNOG" id="COG4547">
    <property type="taxonomic scope" value="Bacteria"/>
</dbReference>
<dbReference type="RefSeq" id="WP_002731409.1">
    <property type="nucleotide sequence ID" value="NZ_CAHP01000060.1"/>
</dbReference>
<dbReference type="PANTHER" id="PTHR41248:SF1">
    <property type="entry name" value="NORD PROTEIN"/>
    <property type="match status" value="1"/>
</dbReference>
<reference evidence="3 4" key="1">
    <citation type="journal article" date="2012" name="J. Bacteriol.">
        <title>Draft Genome Sequence of the Purple Photosynthetic Bacterium Phaeospirillum molischianum DSM120, a Particularly Versatile Bacterium.</title>
        <authorList>
            <person name="Duquesne K."/>
            <person name="Prima V."/>
            <person name="Ji B."/>
            <person name="Rouy Z."/>
            <person name="Medigue C."/>
            <person name="Talla E."/>
            <person name="Sturgis J.N."/>
        </authorList>
    </citation>
    <scope>NUCLEOTIDE SEQUENCE [LARGE SCALE GENOMIC DNA]</scope>
    <source>
        <strain evidence="4">DSM120</strain>
    </source>
</reference>
<feature type="domain" description="VWFA" evidence="2">
    <location>
        <begin position="493"/>
        <end position="700"/>
    </location>
</feature>
<dbReference type="PANTHER" id="PTHR41248">
    <property type="entry name" value="NORD PROTEIN"/>
    <property type="match status" value="1"/>
</dbReference>
<feature type="compositionally biased region" description="Basic and acidic residues" evidence="1">
    <location>
        <begin position="220"/>
        <end position="235"/>
    </location>
</feature>
<dbReference type="SMART" id="SM00327">
    <property type="entry name" value="VWA"/>
    <property type="match status" value="1"/>
</dbReference>
<accession>H8FY87</accession>
<evidence type="ECO:0000313" key="3">
    <source>
        <dbReference type="EMBL" id="CCG43325.1"/>
    </source>
</evidence>
<dbReference type="InterPro" id="IPR025861">
    <property type="entry name" value="CobT_VWA_dom"/>
</dbReference>
<dbReference type="EMBL" id="CAHP01000060">
    <property type="protein sequence ID" value="CCG43325.1"/>
    <property type="molecule type" value="Genomic_DNA"/>
</dbReference>
<dbReference type="OrthoDB" id="9764783at2"/>
<dbReference type="STRING" id="1150626.PHAMO_80116"/>
<organism evidence="3 4">
    <name type="scientific">Magnetospirillum molischianum DSM 120</name>
    <dbReference type="NCBI Taxonomy" id="1150626"/>
    <lineage>
        <taxon>Bacteria</taxon>
        <taxon>Pseudomonadati</taxon>
        <taxon>Pseudomonadota</taxon>
        <taxon>Alphaproteobacteria</taxon>
        <taxon>Rhodospirillales</taxon>
        <taxon>Rhodospirillaceae</taxon>
        <taxon>Magnetospirillum</taxon>
    </lineage>
</organism>
<feature type="compositionally biased region" description="Acidic residues" evidence="1">
    <location>
        <begin position="318"/>
        <end position="341"/>
    </location>
</feature>
<proteinExistence type="predicted"/>
<dbReference type="Gene3D" id="3.40.50.410">
    <property type="entry name" value="von Willebrand factor, type A domain"/>
    <property type="match status" value="1"/>
</dbReference>
<feature type="compositionally biased region" description="Acidic residues" evidence="1">
    <location>
        <begin position="258"/>
        <end position="275"/>
    </location>
</feature>
<dbReference type="InterPro" id="IPR036465">
    <property type="entry name" value="vWFA_dom_sf"/>
</dbReference>
<feature type="region of interest" description="Disordered" evidence="1">
    <location>
        <begin position="214"/>
        <end position="373"/>
    </location>
</feature>
<comment type="caution">
    <text evidence="3">The sequence shown here is derived from an EMBL/GenBank/DDBJ whole genome shotgun (WGS) entry which is preliminary data.</text>
</comment>
<sequence>MNNDVMILREKVVRLTQMLSDRGIIVTQRGTEAYVESDPRTGRPKRVNLPFVPDTASEDLISAIEGFLDHEVAHLLFSDFMVIGEAHRLGTRIAILHNIVEDTFVERKMTEKFPGSGYNLAVMGHFFSEEVNRPLFKQAMMNKDQEAILGSLMVPMMRAWAGQQVFIDFMEGKWELVEKIVARIGTLKDRVPLVQSSKEALDLALAIEAAIYPPKPKSSTKGEKTPSIPKNKEEPTPPEEPQAGEGDEGDGHGSTEQETCDSESESEPEDIDAGNDEPAGNDDTSGDAAADESDGVADDEGDADPEPTGAAGSTEPAGGDDADPEPVADADLDEDDAEGDGDGGSGGPGDGEEDGELSDGETAPGCGGFEDLPEDFLSRTIDFDKSVGEKISGDAADAMRSAEYRLFTKDFDIVDLFEVPEDFDMRKVVKMDDRTRSMVGVMQKDLERMMAAQSKVIKSAGQRKGRVHGASLHRLAANDARVFYKKEEHRSKETAVTLLIDCSGSMTGSPIETACTAAYALSSVLERIGVKHEILGFTTKGLGGEIPGLTPEMIFAEQQRVGFRFTRWEALYMPIFKEVHERLTPQVKARLAAAPKTRGLLQNNIDGECVEIATRRLLSQRAERRVLIVLSDGNPACNGDMRALYEHLKRAVKNAEVRGVECIGIGIEDDSVRHFYPKHVVLNRLDQLPGEIMAQLKSILAPM</sequence>
<dbReference type="Proteomes" id="UP000004169">
    <property type="component" value="Unassembled WGS sequence"/>
</dbReference>
<dbReference type="SUPFAM" id="SSF53300">
    <property type="entry name" value="vWA-like"/>
    <property type="match status" value="1"/>
</dbReference>
<dbReference type="AlphaFoldDB" id="H8FY87"/>
<dbReference type="PIRSF" id="PIRSF031715">
    <property type="entry name" value="Cob_chel_CobT"/>
    <property type="match status" value="1"/>
</dbReference>
<evidence type="ECO:0000256" key="1">
    <source>
        <dbReference type="SAM" id="MobiDB-lite"/>
    </source>
</evidence>
<evidence type="ECO:0000259" key="2">
    <source>
        <dbReference type="SMART" id="SM00327"/>
    </source>
</evidence>
<gene>
    <name evidence="3" type="ORF">PHAMO_80116</name>
</gene>
<feature type="compositionally biased region" description="Acidic residues" evidence="1">
    <location>
        <begin position="289"/>
        <end position="305"/>
    </location>
</feature>
<evidence type="ECO:0000313" key="4">
    <source>
        <dbReference type="Proteomes" id="UP000004169"/>
    </source>
</evidence>
<feature type="compositionally biased region" description="Acidic residues" evidence="1">
    <location>
        <begin position="350"/>
        <end position="359"/>
    </location>
</feature>
<keyword evidence="4" id="KW-1185">Reference proteome</keyword>
<dbReference type="Pfam" id="PF11775">
    <property type="entry name" value="CobT_C"/>
    <property type="match status" value="1"/>
</dbReference>
<dbReference type="InterPro" id="IPR051928">
    <property type="entry name" value="NorD/CobT"/>
</dbReference>
<protein>
    <submittedName>
        <fullName evidence="3">Putative Porphyrin biosynthetic protein</fullName>
    </submittedName>
</protein>
<dbReference type="GO" id="GO:0009236">
    <property type="term" value="P:cobalamin biosynthetic process"/>
    <property type="evidence" value="ECO:0007669"/>
    <property type="project" value="InterPro"/>
</dbReference>
<dbReference type="InterPro" id="IPR006538">
    <property type="entry name" value="CobT"/>
</dbReference>
<dbReference type="InterPro" id="IPR002035">
    <property type="entry name" value="VWF_A"/>
</dbReference>
<name>H8FY87_MAGML</name>